<feature type="compositionally biased region" description="Polar residues" evidence="1">
    <location>
        <begin position="344"/>
        <end position="354"/>
    </location>
</feature>
<comment type="caution">
    <text evidence="2">The sequence shown here is derived from an EMBL/GenBank/DDBJ whole genome shotgun (WGS) entry which is preliminary data.</text>
</comment>
<name>A0A8J6LA97_TENMO</name>
<dbReference type="EMBL" id="JABDTM020026367">
    <property type="protein sequence ID" value="KAH0812018.1"/>
    <property type="molecule type" value="Genomic_DNA"/>
</dbReference>
<feature type="compositionally biased region" description="Pro residues" evidence="1">
    <location>
        <begin position="377"/>
        <end position="386"/>
    </location>
</feature>
<evidence type="ECO:0000256" key="1">
    <source>
        <dbReference type="SAM" id="MobiDB-lite"/>
    </source>
</evidence>
<proteinExistence type="predicted"/>
<organism evidence="2 3">
    <name type="scientific">Tenebrio molitor</name>
    <name type="common">Yellow mealworm beetle</name>
    <dbReference type="NCBI Taxonomy" id="7067"/>
    <lineage>
        <taxon>Eukaryota</taxon>
        <taxon>Metazoa</taxon>
        <taxon>Ecdysozoa</taxon>
        <taxon>Arthropoda</taxon>
        <taxon>Hexapoda</taxon>
        <taxon>Insecta</taxon>
        <taxon>Pterygota</taxon>
        <taxon>Neoptera</taxon>
        <taxon>Endopterygota</taxon>
        <taxon>Coleoptera</taxon>
        <taxon>Polyphaga</taxon>
        <taxon>Cucujiformia</taxon>
        <taxon>Tenebrionidae</taxon>
        <taxon>Tenebrio</taxon>
    </lineage>
</organism>
<reference evidence="2" key="2">
    <citation type="submission" date="2021-08" db="EMBL/GenBank/DDBJ databases">
        <authorList>
            <person name="Eriksson T."/>
        </authorList>
    </citation>
    <scope>NUCLEOTIDE SEQUENCE</scope>
    <source>
        <strain evidence="2">Stoneville</strain>
        <tissue evidence="2">Whole head</tissue>
    </source>
</reference>
<evidence type="ECO:0000313" key="3">
    <source>
        <dbReference type="Proteomes" id="UP000719412"/>
    </source>
</evidence>
<evidence type="ECO:0000313" key="2">
    <source>
        <dbReference type="EMBL" id="KAH0812018.1"/>
    </source>
</evidence>
<dbReference type="AlphaFoldDB" id="A0A8J6LA97"/>
<dbReference type="Proteomes" id="UP000719412">
    <property type="component" value="Unassembled WGS sequence"/>
</dbReference>
<feature type="region of interest" description="Disordered" evidence="1">
    <location>
        <begin position="632"/>
        <end position="659"/>
    </location>
</feature>
<keyword evidence="3" id="KW-1185">Reference proteome</keyword>
<feature type="region of interest" description="Disordered" evidence="1">
    <location>
        <begin position="344"/>
        <end position="386"/>
    </location>
</feature>
<sequence length="659" mass="70752">MSTTDNRQRTTKPVEQFAVVPIHNQKKIQKSAVPRHPLDRIAAEALVSAGCSQTIASLLPMHFSATDAICSFDSSTHGLVRSVEKIVNDSVAEIRSTDSVCCCVMLRMTVLKPHKRETSTDDLRQFVAVGHVCSCDLSLCTHHGNHEECPGRNVDSCALTPTHPWSVMGDGHPPPNPGNKIERDAHRIEVIGAGMQLQRLDMRRSLVTSRTSVVVSRSDNPPRLCPFLDGRGGGCAYVVSAAIDPAAENRLVGGGGNNLGSMDIKHEIYREDDMLLVKPEPQLHSPCASSSSNGLAPGATITTNLLCANTNNGLVTTLASSSSLNGLTNNVQVVPSNGLSSGPFSSIGSGVSASKRQRTDDWLSSPSPGNMSGNVPPLTPSPGPPSHPYTVISNGYSSPMSSGSYDPYSPNGKIVVELDEVRLLRYSAQLHVVNPAACDMLRILANRVNSRYLLVANYRDNFFVVKDRSRNGIVRDTVFVLFNRVGKWRNRVHPVVQHQSWLVNVDGHDSGAAQWSRAPGKLVECGGEQDKVTTCCDVTMPAPPPVCTIKEWSGLQAVRVTPEESSSEVTSSSTTLVMSPANSLASTDIGDVDLEFWDLDLNAQNHGRGLTIIQNGYGIPGHTIIASNHHLAKSDTSSMSGKHDGDPGNFNARTGDDVE</sequence>
<reference evidence="2" key="1">
    <citation type="journal article" date="2020" name="J Insects Food Feed">
        <title>The yellow mealworm (Tenebrio molitor) genome: a resource for the emerging insects as food and feed industry.</title>
        <authorList>
            <person name="Eriksson T."/>
            <person name="Andere A."/>
            <person name="Kelstrup H."/>
            <person name="Emery V."/>
            <person name="Picard C."/>
        </authorList>
    </citation>
    <scope>NUCLEOTIDE SEQUENCE</scope>
    <source>
        <strain evidence="2">Stoneville</strain>
        <tissue evidence="2">Whole head</tissue>
    </source>
</reference>
<accession>A0A8J6LA97</accession>
<feature type="compositionally biased region" description="Polar residues" evidence="1">
    <location>
        <begin position="362"/>
        <end position="373"/>
    </location>
</feature>
<gene>
    <name evidence="2" type="ORF">GEV33_010773</name>
</gene>
<protein>
    <submittedName>
        <fullName evidence="2">Uncharacterized protein</fullName>
    </submittedName>
</protein>